<keyword evidence="9" id="KW-1185">Reference proteome</keyword>
<dbReference type="Pfam" id="PF05977">
    <property type="entry name" value="MFS_3"/>
    <property type="match status" value="1"/>
</dbReference>
<name>A0A1H8X1C1_9PSEU</name>
<feature type="transmembrane region" description="Helical" evidence="7">
    <location>
        <begin position="301"/>
        <end position="318"/>
    </location>
</feature>
<feature type="transmembrane region" description="Helical" evidence="7">
    <location>
        <begin position="62"/>
        <end position="82"/>
    </location>
</feature>
<dbReference type="PANTHER" id="PTHR23513">
    <property type="entry name" value="INTEGRAL MEMBRANE EFFLUX PROTEIN-RELATED"/>
    <property type="match status" value="1"/>
</dbReference>
<dbReference type="SUPFAM" id="SSF103473">
    <property type="entry name" value="MFS general substrate transporter"/>
    <property type="match status" value="1"/>
</dbReference>
<dbReference type="AlphaFoldDB" id="A0A1H8X1C1"/>
<keyword evidence="6 7" id="KW-0472">Membrane</keyword>
<gene>
    <name evidence="8" type="ORF">SAMN04489732_106159</name>
</gene>
<dbReference type="EMBL" id="FOEF01000006">
    <property type="protein sequence ID" value="SEP33732.1"/>
    <property type="molecule type" value="Genomic_DNA"/>
</dbReference>
<keyword evidence="4 7" id="KW-0812">Transmembrane</keyword>
<feature type="transmembrane region" description="Helical" evidence="7">
    <location>
        <begin position="365"/>
        <end position="383"/>
    </location>
</feature>
<evidence type="ECO:0000313" key="9">
    <source>
        <dbReference type="Proteomes" id="UP000198582"/>
    </source>
</evidence>
<protein>
    <submittedName>
        <fullName evidence="8">Predicted arabinose efflux permease, MFS family</fullName>
    </submittedName>
</protein>
<evidence type="ECO:0000256" key="7">
    <source>
        <dbReference type="SAM" id="Phobius"/>
    </source>
</evidence>
<dbReference type="STRING" id="394193.SAMN04489732_106159"/>
<organism evidence="8 9">
    <name type="scientific">Amycolatopsis saalfeldensis</name>
    <dbReference type="NCBI Taxonomy" id="394193"/>
    <lineage>
        <taxon>Bacteria</taxon>
        <taxon>Bacillati</taxon>
        <taxon>Actinomycetota</taxon>
        <taxon>Actinomycetes</taxon>
        <taxon>Pseudonocardiales</taxon>
        <taxon>Pseudonocardiaceae</taxon>
        <taxon>Amycolatopsis</taxon>
    </lineage>
</organism>
<feature type="transmembrane region" description="Helical" evidence="7">
    <location>
        <begin position="324"/>
        <end position="344"/>
    </location>
</feature>
<evidence type="ECO:0000256" key="2">
    <source>
        <dbReference type="ARBA" id="ARBA00022448"/>
    </source>
</evidence>
<dbReference type="InterPro" id="IPR010290">
    <property type="entry name" value="TM_effector"/>
</dbReference>
<feature type="transmembrane region" description="Helical" evidence="7">
    <location>
        <begin position="36"/>
        <end position="56"/>
    </location>
</feature>
<dbReference type="CDD" id="cd06173">
    <property type="entry name" value="MFS_MefA_like"/>
    <property type="match status" value="1"/>
</dbReference>
<keyword evidence="3" id="KW-1003">Cell membrane</keyword>
<dbReference type="Gene3D" id="1.20.1250.20">
    <property type="entry name" value="MFS general substrate transporter like domains"/>
    <property type="match status" value="1"/>
</dbReference>
<dbReference type="PANTHER" id="PTHR23513:SF6">
    <property type="entry name" value="MAJOR FACILITATOR SUPERFAMILY ASSOCIATED DOMAIN-CONTAINING PROTEIN"/>
    <property type="match status" value="1"/>
</dbReference>
<comment type="subcellular location">
    <subcellularLocation>
        <location evidence="1">Cell membrane</location>
        <topology evidence="1">Multi-pass membrane protein</topology>
    </subcellularLocation>
</comment>
<evidence type="ECO:0000256" key="4">
    <source>
        <dbReference type="ARBA" id="ARBA00022692"/>
    </source>
</evidence>
<feature type="transmembrane region" description="Helical" evidence="7">
    <location>
        <begin position="236"/>
        <end position="258"/>
    </location>
</feature>
<dbReference type="Proteomes" id="UP000198582">
    <property type="component" value="Unassembled WGS sequence"/>
</dbReference>
<proteinExistence type="predicted"/>
<keyword evidence="2" id="KW-0813">Transport</keyword>
<accession>A0A1H8X1C1</accession>
<reference evidence="8 9" key="1">
    <citation type="submission" date="2016-10" db="EMBL/GenBank/DDBJ databases">
        <authorList>
            <person name="de Groot N.N."/>
        </authorList>
    </citation>
    <scope>NUCLEOTIDE SEQUENCE [LARGE SCALE GENOMIC DNA]</scope>
    <source>
        <strain evidence="8 9">DSM 44993</strain>
    </source>
</reference>
<feature type="transmembrane region" description="Helical" evidence="7">
    <location>
        <begin position="270"/>
        <end position="292"/>
    </location>
</feature>
<evidence type="ECO:0000256" key="3">
    <source>
        <dbReference type="ARBA" id="ARBA00022475"/>
    </source>
</evidence>
<evidence type="ECO:0000256" key="6">
    <source>
        <dbReference type="ARBA" id="ARBA00023136"/>
    </source>
</evidence>
<evidence type="ECO:0000313" key="8">
    <source>
        <dbReference type="EMBL" id="SEP33732.1"/>
    </source>
</evidence>
<feature type="transmembrane region" description="Helical" evidence="7">
    <location>
        <begin position="389"/>
        <end position="409"/>
    </location>
</feature>
<evidence type="ECO:0000256" key="1">
    <source>
        <dbReference type="ARBA" id="ARBA00004651"/>
    </source>
</evidence>
<keyword evidence="5 7" id="KW-1133">Transmembrane helix</keyword>
<dbReference type="GO" id="GO:0005886">
    <property type="term" value="C:plasma membrane"/>
    <property type="evidence" value="ECO:0007669"/>
    <property type="project" value="UniProtKB-SubCell"/>
</dbReference>
<evidence type="ECO:0000256" key="5">
    <source>
        <dbReference type="ARBA" id="ARBA00022989"/>
    </source>
</evidence>
<dbReference type="InterPro" id="IPR036259">
    <property type="entry name" value="MFS_trans_sf"/>
</dbReference>
<sequence>MTVSNHSKTLFRVSRDSLFFHADFRRLWAGDTASQLGMFVGITAVPLLAAVTLAATPFEMGLLTMAETLGFLLLGLPAGVWVDRLARRPVMLTADVVRAVLMLSIPVAWWAGVLTMGQLLVVVLLTGFATVFFDVAYQAYLPALVGRERLLEGNAKLQAVQSTAQIAGPSAAGVLVQVIGAASTVFATGLGYLTSALCLWRIRTVETVPERTGHERLLPQIIEGLRFVFADKPLRAIVACTATANLFGAAAQAVQVLFLTRTAGLPPAAVGVLLAVGGIGGILAALCSGAIIRRIGQARSIWLVPLLVWPGNLLVPLAGPGWRLALAGFGLAAAGFGVILYNVAQVSYRQAITPDRLLGRMNASVRFVVWGAMPLGGLLGGALGETVGLTGALWIAVIGELCGALWVVCSPLRRMRDLPVTEKDTLAPA</sequence>